<feature type="compositionally biased region" description="Basic and acidic residues" evidence="1">
    <location>
        <begin position="256"/>
        <end position="273"/>
    </location>
</feature>
<dbReference type="OrthoDB" id="2245455at2759"/>
<sequence length="876" mass="94547">MESLEYEPRQMMASQYQAPKSSFFSSRYSRRSSAMVPLPGPPPEAPIPMIPSSRLSSFPNQATSSRTPISFRIDSSPPNESSLDPSNESLTTLGEASTASNIHADRLRHDSLRHSDRPLMTLPASTPESIRPSSRRALTEALRLAQEAVYLDAQNNDPQAAFDAYAKSVDLLNEVIERVVSSDRDPDHRRRPGRRRSDSAKEDEVRRLKSIHETYAERMRILTEMYDIHRPGDHLVSQGGEPSPGMTPTPMGSMRYDLERPPEIGRAGREDTTSLHADSNGTMPDTPTLTDTSYDGSESIHSVVVTHSNPTSPSASVEDLVSREPSPSPPRALGRLSTLPPARPVPQGLPPARPISNNPSSLLEPPLSDRASRSSESLLSGHNRSGSVSPLGALEEEQETGSLEGHVSETIHDSHPLPPLPVPSPNTPRVDPAPIRSVSPPNNTPRPRGDSATSSQSEPIYRTINVQKGSFTSGQLVNPTTMEGTIFQRRSKYQTASTLPSTVPVTQVTKSVNTSSSTSPTLAAPGTKATTVLAPFPSHGPISTGSLHGRDRSVSQPGRRPSLTTNFSAPTSSRSPATTPVPVTANSLLPPTRKLSYPPPSISSHANGLSVTSPPFPVSRPSHLLTVPSSPLPPPSPVDPLRKPYHLMTLLRHTIVSRTGGYITRKLHVPHEVWSQGGAKLANLPEKVRVIDVLCAALEELQNASTDYCGQGITGVMVFPAGGAPGKKEAEKWMSKLDEWANVCEGVTGSMGKKLGVGEGFGVKKSSAVTSWSSKVARSFDKLTNGKNLDSPAAYVNGLAKLFQQAQLLDEHTKALTSSPLAQSYSSLPPELRMQLDLRLKRSSEFFASVVLTFVIRDLSQLLDKYAKKGGQWLAE</sequence>
<feature type="region of interest" description="Disordered" evidence="1">
    <location>
        <begin position="233"/>
        <end position="460"/>
    </location>
</feature>
<feature type="region of interest" description="Disordered" evidence="1">
    <location>
        <begin position="182"/>
        <end position="205"/>
    </location>
</feature>
<evidence type="ECO:0000313" key="3">
    <source>
        <dbReference type="Proteomes" id="UP000076722"/>
    </source>
</evidence>
<evidence type="ECO:0000313" key="2">
    <source>
        <dbReference type="EMBL" id="KZS96093.1"/>
    </source>
</evidence>
<protein>
    <recommendedName>
        <fullName evidence="4">MIT domain-containing protein</fullName>
    </recommendedName>
</protein>
<gene>
    <name evidence="2" type="ORF">SISNIDRAFT_483492</name>
</gene>
<reference evidence="2 3" key="1">
    <citation type="journal article" date="2016" name="Mol. Biol. Evol.">
        <title>Comparative Genomics of Early-Diverging Mushroom-Forming Fungi Provides Insights into the Origins of Lignocellulose Decay Capabilities.</title>
        <authorList>
            <person name="Nagy L.G."/>
            <person name="Riley R."/>
            <person name="Tritt A."/>
            <person name="Adam C."/>
            <person name="Daum C."/>
            <person name="Floudas D."/>
            <person name="Sun H."/>
            <person name="Yadav J.S."/>
            <person name="Pangilinan J."/>
            <person name="Larsson K.H."/>
            <person name="Matsuura K."/>
            <person name="Barry K."/>
            <person name="Labutti K."/>
            <person name="Kuo R."/>
            <person name="Ohm R.A."/>
            <person name="Bhattacharya S.S."/>
            <person name="Shirouzu T."/>
            <person name="Yoshinaga Y."/>
            <person name="Martin F.M."/>
            <person name="Grigoriev I.V."/>
            <person name="Hibbett D.S."/>
        </authorList>
    </citation>
    <scope>NUCLEOTIDE SEQUENCE [LARGE SCALE GENOMIC DNA]</scope>
    <source>
        <strain evidence="2 3">HHB9708</strain>
    </source>
</reference>
<feature type="region of interest" description="Disordered" evidence="1">
    <location>
        <begin position="1"/>
        <end position="101"/>
    </location>
</feature>
<feature type="compositionally biased region" description="Polar residues" evidence="1">
    <location>
        <begin position="76"/>
        <end position="101"/>
    </location>
</feature>
<feature type="compositionally biased region" description="Polar residues" evidence="1">
    <location>
        <begin position="451"/>
        <end position="460"/>
    </location>
</feature>
<organism evidence="2 3">
    <name type="scientific">Sistotremastrum niveocremeum HHB9708</name>
    <dbReference type="NCBI Taxonomy" id="1314777"/>
    <lineage>
        <taxon>Eukaryota</taxon>
        <taxon>Fungi</taxon>
        <taxon>Dikarya</taxon>
        <taxon>Basidiomycota</taxon>
        <taxon>Agaricomycotina</taxon>
        <taxon>Agaricomycetes</taxon>
        <taxon>Sistotremastrales</taxon>
        <taxon>Sistotremastraceae</taxon>
        <taxon>Sertulicium</taxon>
        <taxon>Sertulicium niveocremeum</taxon>
    </lineage>
</organism>
<accession>A0A164XLC4</accession>
<dbReference type="Proteomes" id="UP000076722">
    <property type="component" value="Unassembled WGS sequence"/>
</dbReference>
<feature type="compositionally biased region" description="Low complexity" evidence="1">
    <location>
        <begin position="21"/>
        <end position="33"/>
    </location>
</feature>
<dbReference type="PANTHER" id="PTHR37327:SF1">
    <property type="entry name" value="MICROTUBULE INTERACTING AND TRANSPORT DOMAIN-CONTAINING PROTEIN"/>
    <property type="match status" value="1"/>
</dbReference>
<feature type="compositionally biased region" description="Polar residues" evidence="1">
    <location>
        <begin position="374"/>
        <end position="388"/>
    </location>
</feature>
<proteinExistence type="predicted"/>
<feature type="compositionally biased region" description="Basic and acidic residues" evidence="1">
    <location>
        <begin position="406"/>
        <end position="415"/>
    </location>
</feature>
<feature type="compositionally biased region" description="Basic and acidic residues" evidence="1">
    <location>
        <begin position="195"/>
        <end position="205"/>
    </location>
</feature>
<keyword evidence="3" id="KW-1185">Reference proteome</keyword>
<feature type="compositionally biased region" description="Polar residues" evidence="1">
    <location>
        <begin position="53"/>
        <end position="68"/>
    </location>
</feature>
<feature type="compositionally biased region" description="Pro residues" evidence="1">
    <location>
        <begin position="38"/>
        <end position="49"/>
    </location>
</feature>
<evidence type="ECO:0008006" key="4">
    <source>
        <dbReference type="Google" id="ProtNLM"/>
    </source>
</evidence>
<feature type="compositionally biased region" description="Pro residues" evidence="1">
    <location>
        <begin position="341"/>
        <end position="353"/>
    </location>
</feature>
<evidence type="ECO:0000256" key="1">
    <source>
        <dbReference type="SAM" id="MobiDB-lite"/>
    </source>
</evidence>
<feature type="compositionally biased region" description="Polar residues" evidence="1">
    <location>
        <begin position="274"/>
        <end position="315"/>
    </location>
</feature>
<dbReference type="PANTHER" id="PTHR37327">
    <property type="entry name" value="CHROMOSOME 1, WHOLE GENOME SHOTGUN SEQUENCE"/>
    <property type="match status" value="1"/>
</dbReference>
<feature type="compositionally biased region" description="Low complexity" evidence="1">
    <location>
        <begin position="568"/>
        <end position="585"/>
    </location>
</feature>
<dbReference type="AlphaFoldDB" id="A0A164XLC4"/>
<name>A0A164XLC4_9AGAM</name>
<feature type="compositionally biased region" description="Pro residues" evidence="1">
    <location>
        <begin position="416"/>
        <end position="426"/>
    </location>
</feature>
<dbReference type="EMBL" id="KV419400">
    <property type="protein sequence ID" value="KZS96093.1"/>
    <property type="molecule type" value="Genomic_DNA"/>
</dbReference>
<feature type="region of interest" description="Disordered" evidence="1">
    <location>
        <begin position="531"/>
        <end position="608"/>
    </location>
</feature>
<dbReference type="STRING" id="1314777.A0A164XLC4"/>